<feature type="transmembrane region" description="Helical" evidence="2">
    <location>
        <begin position="507"/>
        <end position="534"/>
    </location>
</feature>
<dbReference type="Proteomes" id="UP000177171">
    <property type="component" value="Unassembled WGS sequence"/>
</dbReference>
<dbReference type="AlphaFoldDB" id="A0A1G2LS74"/>
<sequence>MSKHKNKINYVSLSEASRGTPYSPEYLNLLVRKGKLDGKKIGRSWYITQKALAKYIVAQQRASLIQIQKLSGIRATSSNSFKAEERMKMPFKDGSSSLRQREMSKKNREKKRYIKTSTPPSKSSSQLSSSPSLLPKPLPAPPPASTFRQQSFSSVPPPSYPKPPVTPTPRQVFYAKESVSGSRPVIDSDIFIRPKIARPEIIKRKISEEAVPKVELSPAKKGHAIQEDFLKLKFNFSFRKLFARFPGIQQVLRPELFFGLFRRAIVLGAAAFLVLTLIVFGKNIFLADFSHLNFAQIQEGLRGVSEQEPSSSSGGVSERAIDPTDISIIAPIENDDAIVGDVVSLVDGKYQLSQTKYDNRIFGVVSAKPAVTIGDPNLEKGFPVLSQGVSLVRVSTINGEILKGDYITSSLIPGIAAKAEAYGHILGVALEDYKNSDPEKVGIVPVSVRVSEISPLTYFTTSPTKTLRYFLAFVIAFSSVVVGLVYFGKVARTGVEALGRNPLAARFIELGVFLNLFLTLGIIALGTVIAYVIIIY</sequence>
<feature type="compositionally biased region" description="Low complexity" evidence="1">
    <location>
        <begin position="119"/>
        <end position="133"/>
    </location>
</feature>
<dbReference type="EMBL" id="MHQY01000007">
    <property type="protein sequence ID" value="OHA14505.1"/>
    <property type="molecule type" value="Genomic_DNA"/>
</dbReference>
<feature type="compositionally biased region" description="Pro residues" evidence="1">
    <location>
        <begin position="134"/>
        <end position="144"/>
    </location>
</feature>
<feature type="region of interest" description="Disordered" evidence="1">
    <location>
        <begin position="84"/>
        <end position="168"/>
    </location>
</feature>
<feature type="transmembrane region" description="Helical" evidence="2">
    <location>
        <begin position="469"/>
        <end position="487"/>
    </location>
</feature>
<evidence type="ECO:0000313" key="4">
    <source>
        <dbReference type="Proteomes" id="UP000177171"/>
    </source>
</evidence>
<dbReference type="Gene3D" id="2.40.300.10">
    <property type="entry name" value="Head decoration protein D"/>
    <property type="match status" value="1"/>
</dbReference>
<reference evidence="3 4" key="1">
    <citation type="journal article" date="2016" name="Nat. Commun.">
        <title>Thousands of microbial genomes shed light on interconnected biogeochemical processes in an aquifer system.</title>
        <authorList>
            <person name="Anantharaman K."/>
            <person name="Brown C.T."/>
            <person name="Hug L.A."/>
            <person name="Sharon I."/>
            <person name="Castelle C.J."/>
            <person name="Probst A.J."/>
            <person name="Thomas B.C."/>
            <person name="Singh A."/>
            <person name="Wilkins M.J."/>
            <person name="Karaoz U."/>
            <person name="Brodie E.L."/>
            <person name="Williams K.H."/>
            <person name="Hubbard S.S."/>
            <person name="Banfield J.F."/>
        </authorList>
    </citation>
    <scope>NUCLEOTIDE SEQUENCE [LARGE SCALE GENOMIC DNA]</scope>
</reference>
<evidence type="ECO:0000256" key="2">
    <source>
        <dbReference type="SAM" id="Phobius"/>
    </source>
</evidence>
<feature type="transmembrane region" description="Helical" evidence="2">
    <location>
        <begin position="260"/>
        <end position="280"/>
    </location>
</feature>
<keyword evidence="2" id="KW-0472">Membrane</keyword>
<evidence type="ECO:0000313" key="3">
    <source>
        <dbReference type="EMBL" id="OHA14505.1"/>
    </source>
</evidence>
<evidence type="ECO:0008006" key="5">
    <source>
        <dbReference type="Google" id="ProtNLM"/>
    </source>
</evidence>
<comment type="caution">
    <text evidence="3">The sequence shown here is derived from an EMBL/GenBank/DDBJ whole genome shotgun (WGS) entry which is preliminary data.</text>
</comment>
<name>A0A1G2LS74_9BACT</name>
<protein>
    <recommendedName>
        <fullName evidence="5">Helix-turn-helix domain-containing protein</fullName>
    </recommendedName>
</protein>
<evidence type="ECO:0000256" key="1">
    <source>
        <dbReference type="SAM" id="MobiDB-lite"/>
    </source>
</evidence>
<accession>A0A1G2LS74</accession>
<proteinExistence type="predicted"/>
<feature type="compositionally biased region" description="Pro residues" evidence="1">
    <location>
        <begin position="155"/>
        <end position="167"/>
    </location>
</feature>
<keyword evidence="2" id="KW-0812">Transmembrane</keyword>
<gene>
    <name evidence="3" type="ORF">A3G49_06695</name>
</gene>
<keyword evidence="2" id="KW-1133">Transmembrane helix</keyword>
<organism evidence="3 4">
    <name type="scientific">Candidatus Sungbacteria bacterium RIFCSPLOWO2_12_FULL_41_11</name>
    <dbReference type="NCBI Taxonomy" id="1802286"/>
    <lineage>
        <taxon>Bacteria</taxon>
        <taxon>Candidatus Sungiibacteriota</taxon>
    </lineage>
</organism>